<evidence type="ECO:0000256" key="1">
    <source>
        <dbReference type="ARBA" id="ARBA00004328"/>
    </source>
</evidence>
<dbReference type="Pfam" id="PF05065">
    <property type="entry name" value="Phage_capsid"/>
    <property type="match status" value="1"/>
</dbReference>
<evidence type="ECO:0000256" key="3">
    <source>
        <dbReference type="SAM" id="SignalP"/>
    </source>
</evidence>
<comment type="subcellular location">
    <subcellularLocation>
        <location evidence="1">Virion</location>
    </subcellularLocation>
</comment>
<protein>
    <submittedName>
        <fullName evidence="5">Phage major capsid protein</fullName>
    </submittedName>
</protein>
<evidence type="ECO:0000313" key="5">
    <source>
        <dbReference type="EMBL" id="MRW85407.1"/>
    </source>
</evidence>
<dbReference type="EMBL" id="WKJL01000010">
    <property type="protein sequence ID" value="MRW85407.1"/>
    <property type="molecule type" value="Genomic_DNA"/>
</dbReference>
<dbReference type="Proteomes" id="UP000439986">
    <property type="component" value="Unassembled WGS sequence"/>
</dbReference>
<dbReference type="SUPFAM" id="SSF56563">
    <property type="entry name" value="Major capsid protein gp5"/>
    <property type="match status" value="1"/>
</dbReference>
<dbReference type="AlphaFoldDB" id="A0A844CX88"/>
<name>A0A844CX88_9BURK</name>
<proteinExistence type="predicted"/>
<keyword evidence="6" id="KW-1185">Reference proteome</keyword>
<keyword evidence="3" id="KW-0732">Signal</keyword>
<comment type="caution">
    <text evidence="5">The sequence shown here is derived from an EMBL/GenBank/DDBJ whole genome shotgun (WGS) entry which is preliminary data.</text>
</comment>
<feature type="coiled-coil region" evidence="2">
    <location>
        <begin position="79"/>
        <end position="106"/>
    </location>
</feature>
<gene>
    <name evidence="5" type="ORF">GJ698_15075</name>
</gene>
<evidence type="ECO:0000313" key="6">
    <source>
        <dbReference type="Proteomes" id="UP000439986"/>
    </source>
</evidence>
<reference evidence="5 6" key="1">
    <citation type="submission" date="2019-11" db="EMBL/GenBank/DDBJ databases">
        <title>Novel species isolated from a subtropical stream in China.</title>
        <authorList>
            <person name="Lu H."/>
        </authorList>
    </citation>
    <scope>NUCLEOTIDE SEQUENCE [LARGE SCALE GENOMIC DNA]</scope>
    <source>
        <strain evidence="5 6">FT26W</strain>
    </source>
</reference>
<dbReference type="InterPro" id="IPR024455">
    <property type="entry name" value="Phage_capsid"/>
</dbReference>
<evidence type="ECO:0000259" key="4">
    <source>
        <dbReference type="Pfam" id="PF05065"/>
    </source>
</evidence>
<dbReference type="NCBIfam" id="TIGR01554">
    <property type="entry name" value="major_cap_HK97"/>
    <property type="match status" value="1"/>
</dbReference>
<accession>A0A844CX88</accession>
<feature type="domain" description="Phage capsid-like C-terminal" evidence="4">
    <location>
        <begin position="143"/>
        <end position="425"/>
    </location>
</feature>
<organism evidence="5 6">
    <name type="scientific">Duganella aquatilis</name>
    <dbReference type="NCBI Taxonomy" id="2666082"/>
    <lineage>
        <taxon>Bacteria</taxon>
        <taxon>Pseudomonadati</taxon>
        <taxon>Pseudomonadota</taxon>
        <taxon>Betaproteobacteria</taxon>
        <taxon>Burkholderiales</taxon>
        <taxon>Oxalobacteraceae</taxon>
        <taxon>Telluria group</taxon>
        <taxon>Duganella</taxon>
    </lineage>
</organism>
<dbReference type="Gene3D" id="3.30.2400.10">
    <property type="entry name" value="Major capsid protein gp5"/>
    <property type="match status" value="1"/>
</dbReference>
<evidence type="ECO:0000256" key="2">
    <source>
        <dbReference type="SAM" id="Coils"/>
    </source>
</evidence>
<dbReference type="RefSeq" id="WP_154358463.1">
    <property type="nucleotide sequence ID" value="NZ_WKJL01000010.1"/>
</dbReference>
<dbReference type="InterPro" id="IPR054612">
    <property type="entry name" value="Phage_capsid-like_C"/>
</dbReference>
<dbReference type="Gene3D" id="3.30.2320.10">
    <property type="entry name" value="hypothetical protein PF0899 domain"/>
    <property type="match status" value="1"/>
</dbReference>
<sequence>MKKAMIASALVAHAMAAYGAQANQPVPRGIVSVSADAGTEVKALIEGVNKAFADFKAEHSKQLEDVKKGQADALQALQVDRINTEVAKLQAAVDDANLKIAAAQMNGGAAAGLKDKEYTEAFNAHFKKGEVQAALNKGAAQEGGYLAPTEWDRTITDRLVVVSPMRALCAVQPISTNGFTKLFNNRGTTSGWVGETDGRAQTATPTFGSLTYNTGELYANPAATQQMLDDSAINLEAWLGGEVETEFSLQEGIAFLTGNGNNKPNGLLTYITGGANAAAHPWGDIKTVKSQSAAALTADGLIDLVHELPGEYTGNARAIMNRNTQKAIRKLKDGEGNYLWQPSFQAGAPATMLGYGITEVAGMPDVAANSKPIVFGDFKRGYVIVDRVGIRVLRDPFTNKPYIHFYTTKRVGGGLLNPDVLKALTISA</sequence>
<feature type="signal peptide" evidence="3">
    <location>
        <begin position="1"/>
        <end position="22"/>
    </location>
</feature>
<feature type="chain" id="PRO_5032610048" evidence="3">
    <location>
        <begin position="23"/>
        <end position="428"/>
    </location>
</feature>
<keyword evidence="2" id="KW-0175">Coiled coil</keyword>